<dbReference type="NCBIfam" id="TIGR03707">
    <property type="entry name" value="PPK2_P_aer"/>
    <property type="match status" value="1"/>
</dbReference>
<dbReference type="PANTHER" id="PTHR34383">
    <property type="entry name" value="POLYPHOSPHATE:AMP PHOSPHOTRANSFERASE-RELATED"/>
    <property type="match status" value="1"/>
</dbReference>
<dbReference type="Pfam" id="PF03976">
    <property type="entry name" value="PPK2"/>
    <property type="match status" value="1"/>
</dbReference>
<dbReference type="InterPro" id="IPR022488">
    <property type="entry name" value="PPK2-related"/>
</dbReference>
<comment type="subunit">
    <text evidence="4">Homotetramer.</text>
</comment>
<keyword evidence="8" id="KW-1185">Reference proteome</keyword>
<dbReference type="Proteomes" id="UP001595867">
    <property type="component" value="Unassembled WGS sequence"/>
</dbReference>
<gene>
    <name evidence="7" type="primary">ppk2</name>
    <name evidence="7" type="ORF">ACFO0C_24990</name>
</gene>
<feature type="region of interest" description="Disordered" evidence="5">
    <location>
        <begin position="245"/>
        <end position="277"/>
    </location>
</feature>
<dbReference type="SUPFAM" id="SSF52540">
    <property type="entry name" value="P-loop containing nucleoside triphosphate hydrolases"/>
    <property type="match status" value="1"/>
</dbReference>
<dbReference type="EC" id="2.7.4.-" evidence="4"/>
<evidence type="ECO:0000256" key="1">
    <source>
        <dbReference type="ARBA" id="ARBA00009924"/>
    </source>
</evidence>
<dbReference type="GO" id="GO:0008976">
    <property type="term" value="F:polyphosphate kinase activity"/>
    <property type="evidence" value="ECO:0007669"/>
    <property type="project" value="UniProtKB-EC"/>
</dbReference>
<comment type="caution">
    <text evidence="7">The sequence shown here is derived from an EMBL/GenBank/DDBJ whole genome shotgun (WGS) entry which is preliminary data.</text>
</comment>
<comment type="function">
    <text evidence="4">Uses inorganic polyphosphate (polyP) as a donor to convert GDP to GTP or ADP to ATP.</text>
</comment>
<evidence type="ECO:0000256" key="2">
    <source>
        <dbReference type="ARBA" id="ARBA00022679"/>
    </source>
</evidence>
<comment type="similarity">
    <text evidence="1 4">Belongs to the polyphosphate kinase 2 (PPK2) family. Class I subfamily.</text>
</comment>
<sequence length="277" mass="32003">MSKKDKHHPKSDGQAVTRMKRQAYEEEMRRLHGELVAMQEWVKATGAKICVVFEGRDTAGKGGTIKRITERVSPRVFRVVALPTPTEREKSQMYAQRYMAHYPAAGEVVIFDRSWYNRAGVEHVMGFCRPEETERFLETVPAWEKAMVDSGILLLKYWLEVSPDEQTRRLQSRIDDPRKVWKLSDMDLKSYSHWYDYSRARDAMLAATDTAWAPWFVAGTDDKKRARLNIITHLLSQVPYEPLKPSTITLPKRQGPKGYRDPGLPLRHIPTPYGELA</sequence>
<dbReference type="EMBL" id="JBHSBL010000018">
    <property type="protein sequence ID" value="MFC4068195.1"/>
    <property type="molecule type" value="Genomic_DNA"/>
</dbReference>
<evidence type="ECO:0000256" key="4">
    <source>
        <dbReference type="RuleBase" id="RU369062"/>
    </source>
</evidence>
<dbReference type="RefSeq" id="WP_378069063.1">
    <property type="nucleotide sequence ID" value="NZ_JBHSBL010000018.1"/>
</dbReference>
<keyword evidence="2 4" id="KW-0808">Transferase</keyword>
<evidence type="ECO:0000313" key="7">
    <source>
        <dbReference type="EMBL" id="MFC4068195.1"/>
    </source>
</evidence>
<evidence type="ECO:0000256" key="5">
    <source>
        <dbReference type="SAM" id="MobiDB-lite"/>
    </source>
</evidence>
<name>A0ABV8IWP5_9ACTN</name>
<dbReference type="InterPro" id="IPR022486">
    <property type="entry name" value="PPK2_PA0141"/>
</dbReference>
<dbReference type="PANTHER" id="PTHR34383:SF1">
    <property type="entry name" value="ADP-POLYPHOSPHATE PHOSPHOTRANSFERASE"/>
    <property type="match status" value="1"/>
</dbReference>
<keyword evidence="3 4" id="KW-0418">Kinase</keyword>
<protein>
    <recommendedName>
        <fullName evidence="4">ADP/GDP-polyphosphate phosphotransferase</fullName>
        <ecNumber evidence="4">2.7.4.-</ecNumber>
    </recommendedName>
    <alternativeName>
        <fullName evidence="4">Polyphosphate kinase PPK2</fullName>
    </alternativeName>
</protein>
<dbReference type="InterPro" id="IPR027417">
    <property type="entry name" value="P-loop_NTPase"/>
</dbReference>
<feature type="domain" description="Polyphosphate kinase-2-related" evidence="6">
    <location>
        <begin position="19"/>
        <end position="241"/>
    </location>
</feature>
<evidence type="ECO:0000259" key="6">
    <source>
        <dbReference type="Pfam" id="PF03976"/>
    </source>
</evidence>
<dbReference type="PIRSF" id="PIRSF028756">
    <property type="entry name" value="PPK2_prd"/>
    <property type="match status" value="1"/>
</dbReference>
<dbReference type="InterPro" id="IPR016898">
    <property type="entry name" value="Polyphosphate_phosphotransfera"/>
</dbReference>
<dbReference type="Gene3D" id="3.40.50.300">
    <property type="entry name" value="P-loop containing nucleotide triphosphate hydrolases"/>
    <property type="match status" value="1"/>
</dbReference>
<evidence type="ECO:0000256" key="3">
    <source>
        <dbReference type="ARBA" id="ARBA00022777"/>
    </source>
</evidence>
<organism evidence="7 8">
    <name type="scientific">Actinoplanes subglobosus</name>
    <dbReference type="NCBI Taxonomy" id="1547892"/>
    <lineage>
        <taxon>Bacteria</taxon>
        <taxon>Bacillati</taxon>
        <taxon>Actinomycetota</taxon>
        <taxon>Actinomycetes</taxon>
        <taxon>Micromonosporales</taxon>
        <taxon>Micromonosporaceae</taxon>
        <taxon>Actinoplanes</taxon>
    </lineage>
</organism>
<accession>A0ABV8IWP5</accession>
<reference evidence="8" key="1">
    <citation type="journal article" date="2019" name="Int. J. Syst. Evol. Microbiol.">
        <title>The Global Catalogue of Microorganisms (GCM) 10K type strain sequencing project: providing services to taxonomists for standard genome sequencing and annotation.</title>
        <authorList>
            <consortium name="The Broad Institute Genomics Platform"/>
            <consortium name="The Broad Institute Genome Sequencing Center for Infectious Disease"/>
            <person name="Wu L."/>
            <person name="Ma J."/>
        </authorList>
    </citation>
    <scope>NUCLEOTIDE SEQUENCE [LARGE SCALE GENOMIC DNA]</scope>
    <source>
        <strain evidence="8">TBRC 5832</strain>
    </source>
</reference>
<proteinExistence type="inferred from homology"/>
<evidence type="ECO:0000313" key="8">
    <source>
        <dbReference type="Proteomes" id="UP001595867"/>
    </source>
</evidence>